<comment type="caution">
    <text evidence="1">The sequence shown here is derived from an EMBL/GenBank/DDBJ whole genome shotgun (WGS) entry which is preliminary data.</text>
</comment>
<name>A0ABS7A9X9_9PROT</name>
<evidence type="ECO:0000313" key="1">
    <source>
        <dbReference type="EMBL" id="MBW6398120.1"/>
    </source>
</evidence>
<dbReference type="Proteomes" id="UP001196565">
    <property type="component" value="Unassembled WGS sequence"/>
</dbReference>
<proteinExistence type="predicted"/>
<accession>A0ABS7A9X9</accession>
<protein>
    <submittedName>
        <fullName evidence="1">Uncharacterized protein</fullName>
    </submittedName>
</protein>
<evidence type="ECO:0000313" key="2">
    <source>
        <dbReference type="Proteomes" id="UP001196565"/>
    </source>
</evidence>
<reference evidence="1 2" key="1">
    <citation type="submission" date="2021-07" db="EMBL/GenBank/DDBJ databases">
        <authorList>
            <person name="So Y."/>
        </authorList>
    </citation>
    <scope>NUCLEOTIDE SEQUENCE [LARGE SCALE GENOMIC DNA]</scope>
    <source>
        <strain evidence="1 2">HJA6</strain>
    </source>
</reference>
<organism evidence="1 2">
    <name type="scientific">Roseomonas alba</name>
    <dbReference type="NCBI Taxonomy" id="2846776"/>
    <lineage>
        <taxon>Bacteria</taxon>
        <taxon>Pseudomonadati</taxon>
        <taxon>Pseudomonadota</taxon>
        <taxon>Alphaproteobacteria</taxon>
        <taxon>Acetobacterales</taxon>
        <taxon>Roseomonadaceae</taxon>
        <taxon>Roseomonas</taxon>
    </lineage>
</organism>
<sequence length="70" mass="7129">MTVNDQVVAHADMPRNGPVELAGTAEGANVAALCTPQMVARATLRVTCLVMVANERAATLSLVAGTQPPG</sequence>
<gene>
    <name evidence="1" type="ORF">KPL78_09700</name>
</gene>
<dbReference type="EMBL" id="JAHYBZ010000003">
    <property type="protein sequence ID" value="MBW6398120.1"/>
    <property type="molecule type" value="Genomic_DNA"/>
</dbReference>
<keyword evidence="2" id="KW-1185">Reference proteome</keyword>
<dbReference type="RefSeq" id="WP_219762737.1">
    <property type="nucleotide sequence ID" value="NZ_JAHYBZ010000003.1"/>
</dbReference>